<dbReference type="SUPFAM" id="SSF46565">
    <property type="entry name" value="Chaperone J-domain"/>
    <property type="match status" value="1"/>
</dbReference>
<evidence type="ECO:0000313" key="2">
    <source>
        <dbReference type="Proteomes" id="UP000813463"/>
    </source>
</evidence>
<dbReference type="PANTHER" id="PTHR23172:SF87">
    <property type="entry name" value="CHAPERONE DNAJ-DOMAIN SUPERFAMILY PROTEIN"/>
    <property type="match status" value="1"/>
</dbReference>
<feature type="region of interest" description="Disordered" evidence="1">
    <location>
        <begin position="1327"/>
        <end position="1350"/>
    </location>
</feature>
<dbReference type="PANTHER" id="PTHR23172">
    <property type="entry name" value="AUXILIN/CYCLIN G-ASSOCIATED KINASE-RELATED"/>
    <property type="match status" value="1"/>
</dbReference>
<dbReference type="GO" id="GO:0030276">
    <property type="term" value="F:clathrin binding"/>
    <property type="evidence" value="ECO:0000318"/>
    <property type="project" value="GO_Central"/>
</dbReference>
<dbReference type="RefSeq" id="XP_021861118.2">
    <property type="nucleotide sequence ID" value="XM_022005426.2"/>
</dbReference>
<feature type="compositionally biased region" description="Polar residues" evidence="1">
    <location>
        <begin position="142"/>
        <end position="168"/>
    </location>
</feature>
<feature type="region of interest" description="Disordered" evidence="1">
    <location>
        <begin position="137"/>
        <end position="168"/>
    </location>
</feature>
<feature type="region of interest" description="Disordered" evidence="1">
    <location>
        <begin position="1550"/>
        <end position="1600"/>
    </location>
</feature>
<dbReference type="Gene3D" id="1.10.287.110">
    <property type="entry name" value="DnaJ domain"/>
    <property type="match status" value="1"/>
</dbReference>
<feature type="compositionally biased region" description="Basic and acidic residues" evidence="1">
    <location>
        <begin position="957"/>
        <end position="974"/>
    </location>
</feature>
<feature type="region of interest" description="Disordered" evidence="1">
    <location>
        <begin position="956"/>
        <end position="987"/>
    </location>
</feature>
<gene>
    <name evidence="3" type="primary">LOC110800134</name>
</gene>
<organism evidence="2 3">
    <name type="scientific">Spinacia oleracea</name>
    <name type="common">Spinach</name>
    <dbReference type="NCBI Taxonomy" id="3562"/>
    <lineage>
        <taxon>Eukaryota</taxon>
        <taxon>Viridiplantae</taxon>
        <taxon>Streptophyta</taxon>
        <taxon>Embryophyta</taxon>
        <taxon>Tracheophyta</taxon>
        <taxon>Spermatophyta</taxon>
        <taxon>Magnoliopsida</taxon>
        <taxon>eudicotyledons</taxon>
        <taxon>Gunneridae</taxon>
        <taxon>Pentapetalae</taxon>
        <taxon>Caryophyllales</taxon>
        <taxon>Chenopodiaceae</taxon>
        <taxon>Chenopodioideae</taxon>
        <taxon>Anserineae</taxon>
        <taxon>Spinacia</taxon>
    </lineage>
</organism>
<feature type="compositionally biased region" description="Low complexity" evidence="1">
    <location>
        <begin position="12"/>
        <end position="33"/>
    </location>
</feature>
<evidence type="ECO:0000313" key="3">
    <source>
        <dbReference type="RefSeq" id="XP_021861118.2"/>
    </source>
</evidence>
<feature type="compositionally biased region" description="Basic and acidic residues" evidence="1">
    <location>
        <begin position="1573"/>
        <end position="1600"/>
    </location>
</feature>
<feature type="compositionally biased region" description="Basic and acidic residues" evidence="1">
    <location>
        <begin position="1748"/>
        <end position="1760"/>
    </location>
</feature>
<dbReference type="GO" id="GO:0031982">
    <property type="term" value="C:vesicle"/>
    <property type="evidence" value="ECO:0000318"/>
    <property type="project" value="GO_Central"/>
</dbReference>
<accession>A0A9R0J499</accession>
<feature type="region of interest" description="Disordered" evidence="1">
    <location>
        <begin position="1"/>
        <end position="33"/>
    </location>
</feature>
<dbReference type="InterPro" id="IPR036869">
    <property type="entry name" value="J_dom_sf"/>
</dbReference>
<feature type="compositionally biased region" description="Basic and acidic residues" evidence="1">
    <location>
        <begin position="1550"/>
        <end position="1562"/>
    </location>
</feature>
<feature type="compositionally biased region" description="Polar residues" evidence="1">
    <location>
        <begin position="1709"/>
        <end position="1719"/>
    </location>
</feature>
<protein>
    <submittedName>
        <fullName evidence="3">Auxilin-like protein 1</fullName>
    </submittedName>
</protein>
<feature type="region of interest" description="Disordered" evidence="1">
    <location>
        <begin position="745"/>
        <end position="766"/>
    </location>
</feature>
<reference evidence="3" key="2">
    <citation type="submission" date="2025-08" db="UniProtKB">
        <authorList>
            <consortium name="RefSeq"/>
        </authorList>
    </citation>
    <scope>IDENTIFICATION</scope>
    <source>
        <tissue evidence="3">Leaf</tissue>
    </source>
</reference>
<proteinExistence type="predicted"/>
<feature type="region of interest" description="Disordered" evidence="1">
    <location>
        <begin position="366"/>
        <end position="392"/>
    </location>
</feature>
<dbReference type="GO" id="GO:0072318">
    <property type="term" value="P:clathrin coat disassembly"/>
    <property type="evidence" value="ECO:0000318"/>
    <property type="project" value="GO_Central"/>
</dbReference>
<keyword evidence="2" id="KW-1185">Reference proteome</keyword>
<evidence type="ECO:0000256" key="1">
    <source>
        <dbReference type="SAM" id="MobiDB-lite"/>
    </source>
</evidence>
<sequence>MAEVKRAARGASFSLSSSKKPQSFSNNGVSSSSTSFKHIYDDVFAASSSPKVQSSSTSFMEDDYAEVFGSSKSSNGAWNISYSSIPLLELPKEKGFGLGSRGGGERVDYGGVFGVGVDNSDGFGLPDGEELFDQLKKKPKTSRGQGQTTEATRPTTPEISGQSYDVQSPTNRFCQSFDNMEHFEPGNKVVVNATRGPRKEAHVRAYSLHDVSATQKTLSSQTPVIKDDTLDTNSKDEKTQGNHVRHTSLDLAVNKQNTNSDTGLQKVSGMRESYSVVTSHGTCQSSNTATNGFCQSLDNTKHSEYKINELNIKSTRGETHSVDLHPVQEPNSSLQPEAKPESSWSNELGPNQKILSSITSVLSEETQTGVGVKHSSNTGSDLGANRQKSQNDQCDPVFQNACGLSESSSIDTSQETCQTSFTAGPSKVVKDDVQIAIGCDEVKKKGRRSRMTSIDLGDYKPSGGERGDGPKRKPRFGGSYSFDASHDPCAGHVKAQPSMMYPSSSLPQFFPVESRYKVSENSNCKSSQKNPYRGVGGSPPPLAEELDVTSVAAVSAATLQRAIEEAELRIRLAKAFLERECQGSTKLRFKDTLKVKTSKENGLDNEINTFKQTAMHECSPPIDSDMRPCSPLERKSVVENPQAPVVFEDQAPEVFEDQNNSVSDGELSEGIGAKASNLIGGDDKLEVEWEAAKHLNQLISGVKNRLASFMSWQTETEIEKKEGMRETEDIMKPQQRPEEVEHVVQDHEASKKNRTSGNQSTTTSAGKALCRQNKIGFASRALEPEENESIRSFNVAQDKAGTTVDFIPDTTDPSSEEFQFFAFRNQILCDPPDPEVEEKGPQRSRVFEIENRQEQLTSEVKYEHIPLQDEELQELDEKCATHDSKRQENMCRMSDIGSNDAENDKTVEEPCSLAGHNEMELSHEEDRQVLISARGNICSVNEENVDMVEAHYSIAGNEKKELTHEEGGQDDTSRKTHTGSFTEENNEIVEESYSLAEHNEKELTHEDDGQGVKYRKIDLGSSNEESNEIAQELCKQDRHERNDAFPEESNDKSLKDEFNEKAVDNFHVCENTTERSGNDGECEVLKEAKNQHENIEFMEEFNLVGEALKNIAATDAVFKCQENGRGQGETNHIEEVSGQAYGREEIKIIHSETDHIEETAEKVTLQASCIASAEEGCKQNENVIISKAEACSFVESSSKAEQAVYTDEEIERMMEIANTSSDPEMDIENPVLAQKASEAIAEGPPVSAQKASELIAEEPMLSSISIESNMELGQTGIQEGLNGTIGTLSHESFVSCSSESDTSSVQMDVDVKVVESEYQDNLDYLPDSGEELHEGEFDTSSDQDVERSGVEAGHRRRRWFDNSGCVGDADRPSILEGNHIDLEIDQEVLDESELAGSVEIHAGKLDCSVAEATTARDADTSSSQDGSRINVETTPTRRKWFVKRGEEGVPEPVSLFEGIEVNLVVPLENVNELVMPNISGHCLDKLNTKSVESLNAVKSDVTINGEKSKQNAEAVPRRRRWFEGGERAGPGQQVRINEDVGIAMEIDHESKAKGDGEKHVKLDSMPISPDTDGVNKKVETVKEHRSDRDDLNRREKERGKEKIAVERAIREARERAFAEAKERARRDAAERPNVEVRQRVAAGVQEKMGKASSEACSSTDKASVEAKLKAERAAVERATSEARERALQKALSEKASHRSREQAGRYSSEKSSSLETKYQSSRCSDSSNNSEKLDGADVESAQRRKARLERQKRTMERATNALEEKNKRDLLAQKEQTAKNMLADSLDAEVKRWSTGKEGNLRALLSTLQYILGPESGWQPVSLTDLVAATAVRKSYKKATLCVHPDKLQQRGASIQQKYICEKVFDLLKEAWSKFNPDER</sequence>
<feature type="compositionally biased region" description="Polar residues" evidence="1">
    <location>
        <begin position="755"/>
        <end position="765"/>
    </location>
</feature>
<dbReference type="Proteomes" id="UP000813463">
    <property type="component" value="Chromosome 5"/>
</dbReference>
<feature type="region of interest" description="Disordered" evidence="1">
    <location>
        <begin position="322"/>
        <end position="350"/>
    </location>
</feature>
<feature type="region of interest" description="Disordered" evidence="1">
    <location>
        <begin position="444"/>
        <end position="481"/>
    </location>
</feature>
<reference evidence="2" key="1">
    <citation type="journal article" date="2021" name="Nat. Commun.">
        <title>Genomic analyses provide insights into spinach domestication and the genetic basis of agronomic traits.</title>
        <authorList>
            <person name="Cai X."/>
            <person name="Sun X."/>
            <person name="Xu C."/>
            <person name="Sun H."/>
            <person name="Wang X."/>
            <person name="Ge C."/>
            <person name="Zhang Z."/>
            <person name="Wang Q."/>
            <person name="Fei Z."/>
            <person name="Jiao C."/>
            <person name="Wang Q."/>
        </authorList>
    </citation>
    <scope>NUCLEOTIDE SEQUENCE [LARGE SCALE GENOMIC DNA]</scope>
    <source>
        <strain evidence="2">cv. Varoflay</strain>
    </source>
</reference>
<name>A0A9R0J499_SPIOL</name>
<feature type="compositionally biased region" description="Basic and acidic residues" evidence="1">
    <location>
        <begin position="1677"/>
        <end position="1703"/>
    </location>
</feature>
<feature type="compositionally biased region" description="Low complexity" evidence="1">
    <location>
        <begin position="1720"/>
        <end position="1730"/>
    </location>
</feature>
<dbReference type="GeneID" id="110800134"/>
<feature type="region of interest" description="Disordered" evidence="1">
    <location>
        <begin position="1677"/>
        <end position="1760"/>
    </location>
</feature>
<dbReference type="KEGG" id="soe:110800134"/>
<dbReference type="GO" id="GO:0005737">
    <property type="term" value="C:cytoplasm"/>
    <property type="evidence" value="ECO:0000318"/>
    <property type="project" value="GO_Central"/>
</dbReference>
<dbReference type="GO" id="GO:0072583">
    <property type="term" value="P:clathrin-dependent endocytosis"/>
    <property type="evidence" value="ECO:0000318"/>
    <property type="project" value="GO_Central"/>
</dbReference>